<protein>
    <recommendedName>
        <fullName evidence="8">Zn(2)-C6 fungal-type domain-containing protein</fullName>
    </recommendedName>
</protein>
<keyword evidence="1" id="KW-0479">Metal-binding</keyword>
<keyword evidence="5" id="KW-0804">Transcription</keyword>
<dbReference type="GO" id="GO:0008270">
    <property type="term" value="F:zinc ion binding"/>
    <property type="evidence" value="ECO:0007669"/>
    <property type="project" value="InterPro"/>
</dbReference>
<keyword evidence="6" id="KW-0539">Nucleus</keyword>
<dbReference type="InterPro" id="IPR036864">
    <property type="entry name" value="Zn2-C6_fun-type_DNA-bd_sf"/>
</dbReference>
<evidence type="ECO:0000259" key="8">
    <source>
        <dbReference type="SMART" id="SM00066"/>
    </source>
</evidence>
<accession>A0A5N6KFQ3</accession>
<evidence type="ECO:0000256" key="5">
    <source>
        <dbReference type="ARBA" id="ARBA00023163"/>
    </source>
</evidence>
<evidence type="ECO:0000256" key="6">
    <source>
        <dbReference type="ARBA" id="ARBA00023242"/>
    </source>
</evidence>
<dbReference type="GO" id="GO:0000981">
    <property type="term" value="F:DNA-binding transcription factor activity, RNA polymerase II-specific"/>
    <property type="evidence" value="ECO:0007669"/>
    <property type="project" value="InterPro"/>
</dbReference>
<dbReference type="Pfam" id="PF00172">
    <property type="entry name" value="Zn_clus"/>
    <property type="match status" value="1"/>
</dbReference>
<evidence type="ECO:0000256" key="2">
    <source>
        <dbReference type="ARBA" id="ARBA00022833"/>
    </source>
</evidence>
<feature type="compositionally biased region" description="Low complexity" evidence="7">
    <location>
        <begin position="55"/>
        <end position="66"/>
    </location>
</feature>
<dbReference type="SUPFAM" id="SSF57701">
    <property type="entry name" value="Zn2/Cys6 DNA-binding domain"/>
    <property type="match status" value="1"/>
</dbReference>
<dbReference type="PANTHER" id="PTHR36206">
    <property type="entry name" value="ASPERCRYPTIN BIOSYNTHESIS CLUSTER-SPECIFIC TRANSCRIPTION REGULATOR ATNN-RELATED"/>
    <property type="match status" value="1"/>
</dbReference>
<dbReference type="InterPro" id="IPR052360">
    <property type="entry name" value="Transcr_Regulatory_Proteins"/>
</dbReference>
<evidence type="ECO:0000256" key="7">
    <source>
        <dbReference type="SAM" id="MobiDB-lite"/>
    </source>
</evidence>
<dbReference type="AlphaFoldDB" id="A0A5N6KFQ3"/>
<proteinExistence type="predicted"/>
<name>A0A5N6KFQ3_MONLA</name>
<keyword evidence="4" id="KW-0238">DNA-binding</keyword>
<dbReference type="CDD" id="cd00067">
    <property type="entry name" value="GAL4"/>
    <property type="match status" value="1"/>
</dbReference>
<dbReference type="Proteomes" id="UP000326757">
    <property type="component" value="Unassembled WGS sequence"/>
</dbReference>
<evidence type="ECO:0000313" key="9">
    <source>
        <dbReference type="EMBL" id="KAB8302421.1"/>
    </source>
</evidence>
<keyword evidence="2" id="KW-0862">Zinc</keyword>
<dbReference type="GO" id="GO:0003677">
    <property type="term" value="F:DNA binding"/>
    <property type="evidence" value="ECO:0007669"/>
    <property type="project" value="UniProtKB-KW"/>
</dbReference>
<dbReference type="PANTHER" id="PTHR36206:SF12">
    <property type="entry name" value="ASPERCRYPTIN BIOSYNTHESIS CLUSTER-SPECIFIC TRANSCRIPTION REGULATOR ATNN-RELATED"/>
    <property type="match status" value="1"/>
</dbReference>
<feature type="domain" description="Zn(2)-C6 fungal-type" evidence="8">
    <location>
        <begin position="15"/>
        <end position="57"/>
    </location>
</feature>
<dbReference type="EMBL" id="VIGI01000003">
    <property type="protein sequence ID" value="KAB8302421.1"/>
    <property type="molecule type" value="Genomic_DNA"/>
</dbReference>
<evidence type="ECO:0000256" key="3">
    <source>
        <dbReference type="ARBA" id="ARBA00023015"/>
    </source>
</evidence>
<evidence type="ECO:0000256" key="4">
    <source>
        <dbReference type="ARBA" id="ARBA00023125"/>
    </source>
</evidence>
<dbReference type="InterPro" id="IPR001138">
    <property type="entry name" value="Zn2Cys6_DnaBD"/>
</dbReference>
<dbReference type="Gene3D" id="4.10.240.10">
    <property type="entry name" value="Zn(2)-C6 fungal-type DNA-binding domain"/>
    <property type="match status" value="1"/>
</dbReference>
<comment type="caution">
    <text evidence="9">The sequence shown here is derived from an EMBL/GenBank/DDBJ whole genome shotgun (WGS) entry which is preliminary data.</text>
</comment>
<evidence type="ECO:0000313" key="10">
    <source>
        <dbReference type="Proteomes" id="UP000326757"/>
    </source>
</evidence>
<keyword evidence="3" id="KW-0805">Transcription regulation</keyword>
<dbReference type="SMART" id="SM00066">
    <property type="entry name" value="GAL4"/>
    <property type="match status" value="1"/>
</dbReference>
<reference evidence="9 10" key="1">
    <citation type="submission" date="2019-06" db="EMBL/GenBank/DDBJ databases">
        <title>Genome Sequence of the Brown Rot Fungal Pathogen Monilinia laxa.</title>
        <authorList>
            <person name="De Miccolis Angelini R.M."/>
            <person name="Landi L."/>
            <person name="Abate D."/>
            <person name="Pollastro S."/>
            <person name="Romanazzi G."/>
            <person name="Faretra F."/>
        </authorList>
    </citation>
    <scope>NUCLEOTIDE SEQUENCE [LARGE SCALE GENOMIC DNA]</scope>
    <source>
        <strain evidence="9 10">Mlax316</strain>
    </source>
</reference>
<dbReference type="OrthoDB" id="2593732at2759"/>
<keyword evidence="10" id="KW-1185">Reference proteome</keyword>
<feature type="region of interest" description="Disordered" evidence="7">
    <location>
        <begin position="32"/>
        <end position="66"/>
    </location>
</feature>
<organism evidence="9 10">
    <name type="scientific">Monilinia laxa</name>
    <name type="common">Brown rot fungus</name>
    <name type="synonym">Sclerotinia laxa</name>
    <dbReference type="NCBI Taxonomy" id="61186"/>
    <lineage>
        <taxon>Eukaryota</taxon>
        <taxon>Fungi</taxon>
        <taxon>Dikarya</taxon>
        <taxon>Ascomycota</taxon>
        <taxon>Pezizomycotina</taxon>
        <taxon>Leotiomycetes</taxon>
        <taxon>Helotiales</taxon>
        <taxon>Sclerotiniaceae</taxon>
        <taxon>Monilinia</taxon>
    </lineage>
</organism>
<sequence>MPRVAPGQRKRAYKPKTRTGCVTFRRVKCDEARPSCQRCTSTGRKCDGYEKESSDSQISSSSDSETSSVLLRAPSSSILFTSDRERRAFHFFINMTAPMMGGFGKETCWSEMTPRAAHHESSILHAIIALGALHESRERSRSAMPNNLLAPAEEAFSLLEYNRAIRCLVEPFSKKERQAMDVCLINCVLFSAVEMMQGNYGSGAAHQQSGSRILCEITYDEGSKKHYHESLKTSNTPYLPMELLEELYLRSDFVLAQMIDISNQSLYLKFKNSHFTVHPPAIFTSLLQARNTLHFFWSRFQNDLHNLNSYPDSTELAEPFILKHGDTFSEAEKLGVAILQIQSHTGYMIASIPHGITDNQILWDPFLSTFEKITILADDVISNPAFTTTFFQIDMGVIGPLYNVAGACRHPIVRRKAIALLERVPSLQEGIWNAGMTARVARKVMELEESGIAEVREAADVPDWARISDVVPEFEKGGEASNVETEVKTLLNSSEQKHKVAPICCNLENVFIQTICLIVLYTILHIHARNADQDIHIIFPTPKRHAMFLIQKREDFCTSIYPQGRFVQGSFQIVHQLRLISG</sequence>
<gene>
    <name evidence="9" type="ORF">EYC80_005835</name>
</gene>
<evidence type="ECO:0000256" key="1">
    <source>
        <dbReference type="ARBA" id="ARBA00022723"/>
    </source>
</evidence>
<feature type="compositionally biased region" description="Basic and acidic residues" evidence="7">
    <location>
        <begin position="44"/>
        <end position="54"/>
    </location>
</feature>